<feature type="compositionally biased region" description="Low complexity" evidence="3">
    <location>
        <begin position="21"/>
        <end position="31"/>
    </location>
</feature>
<dbReference type="Proteomes" id="UP001286313">
    <property type="component" value="Unassembled WGS sequence"/>
</dbReference>
<feature type="signal peptide" evidence="4">
    <location>
        <begin position="1"/>
        <end position="21"/>
    </location>
</feature>
<dbReference type="SMART" id="SM00192">
    <property type="entry name" value="LDLa"/>
    <property type="match status" value="1"/>
</dbReference>
<name>A0AAE1KWK5_PETCI</name>
<dbReference type="EMBL" id="JAWQEG010000791">
    <property type="protein sequence ID" value="KAK3885528.1"/>
    <property type="molecule type" value="Genomic_DNA"/>
</dbReference>
<evidence type="ECO:0000256" key="4">
    <source>
        <dbReference type="SAM" id="SignalP"/>
    </source>
</evidence>
<feature type="region of interest" description="Disordered" evidence="3">
    <location>
        <begin position="21"/>
        <end position="41"/>
    </location>
</feature>
<reference evidence="6" key="1">
    <citation type="submission" date="2023-10" db="EMBL/GenBank/DDBJ databases">
        <title>Genome assemblies of two species of porcelain crab, Petrolisthes cinctipes and Petrolisthes manimaculis (Anomura: Porcellanidae).</title>
        <authorList>
            <person name="Angst P."/>
        </authorList>
    </citation>
    <scope>NUCLEOTIDE SEQUENCE</scope>
    <source>
        <strain evidence="6">PB745_01</strain>
        <tissue evidence="6">Gill</tissue>
    </source>
</reference>
<accession>A0AAE1KWK5</accession>
<evidence type="ECO:0000256" key="3">
    <source>
        <dbReference type="SAM" id="MobiDB-lite"/>
    </source>
</evidence>
<keyword evidence="1" id="KW-1015">Disulfide bond</keyword>
<dbReference type="InterPro" id="IPR036055">
    <property type="entry name" value="LDL_receptor-like_sf"/>
</dbReference>
<comment type="caution">
    <text evidence="2">Lacks conserved residue(s) required for the propagation of feature annotation.</text>
</comment>
<comment type="caution">
    <text evidence="6">The sequence shown here is derived from an EMBL/GenBank/DDBJ whole genome shotgun (WGS) entry which is preliminary data.</text>
</comment>
<proteinExistence type="predicted"/>
<dbReference type="CDD" id="cd00112">
    <property type="entry name" value="LDLa"/>
    <property type="match status" value="1"/>
</dbReference>
<dbReference type="EMBL" id="JAWQEG010000680">
    <property type="protein sequence ID" value="KAK3886673.1"/>
    <property type="molecule type" value="Genomic_DNA"/>
</dbReference>
<dbReference type="SUPFAM" id="SSF57424">
    <property type="entry name" value="LDL receptor-like module"/>
    <property type="match status" value="1"/>
</dbReference>
<dbReference type="PROSITE" id="PS50068">
    <property type="entry name" value="LDLRA_2"/>
    <property type="match status" value="1"/>
</dbReference>
<dbReference type="Gene3D" id="4.10.400.10">
    <property type="entry name" value="Low-density Lipoprotein Receptor"/>
    <property type="match status" value="1"/>
</dbReference>
<evidence type="ECO:0000313" key="6">
    <source>
        <dbReference type="EMBL" id="KAK3886673.1"/>
    </source>
</evidence>
<keyword evidence="4" id="KW-0732">Signal</keyword>
<evidence type="ECO:0000256" key="1">
    <source>
        <dbReference type="ARBA" id="ARBA00023157"/>
    </source>
</evidence>
<evidence type="ECO:0000313" key="5">
    <source>
        <dbReference type="EMBL" id="KAK3885528.1"/>
    </source>
</evidence>
<dbReference type="InterPro" id="IPR002172">
    <property type="entry name" value="LDrepeatLR_classA_rpt"/>
</dbReference>
<feature type="chain" id="PRO_5042442904" evidence="4">
    <location>
        <begin position="22"/>
        <end position="174"/>
    </location>
</feature>
<organism evidence="6 7">
    <name type="scientific">Petrolisthes cinctipes</name>
    <name type="common">Flat porcelain crab</name>
    <dbReference type="NCBI Taxonomy" id="88211"/>
    <lineage>
        <taxon>Eukaryota</taxon>
        <taxon>Metazoa</taxon>
        <taxon>Ecdysozoa</taxon>
        <taxon>Arthropoda</taxon>
        <taxon>Crustacea</taxon>
        <taxon>Multicrustacea</taxon>
        <taxon>Malacostraca</taxon>
        <taxon>Eumalacostraca</taxon>
        <taxon>Eucarida</taxon>
        <taxon>Decapoda</taxon>
        <taxon>Pleocyemata</taxon>
        <taxon>Anomura</taxon>
        <taxon>Galatheoidea</taxon>
        <taxon>Porcellanidae</taxon>
        <taxon>Petrolisthes</taxon>
    </lineage>
</organism>
<evidence type="ECO:0000256" key="2">
    <source>
        <dbReference type="PROSITE-ProRule" id="PRU00124"/>
    </source>
</evidence>
<protein>
    <submittedName>
        <fullName evidence="6">Uncharacterized protein</fullName>
    </submittedName>
</protein>
<dbReference type="AlphaFoldDB" id="A0AAE1KWK5"/>
<dbReference type="Pfam" id="PF00057">
    <property type="entry name" value="Ldl_recept_a"/>
    <property type="match status" value="1"/>
</dbReference>
<gene>
    <name evidence="6" type="ORF">Pcinc_009190</name>
    <name evidence="5" type="ORF">Pcinc_010269</name>
</gene>
<dbReference type="InterPro" id="IPR023415">
    <property type="entry name" value="LDLR_class-A_CS"/>
</dbReference>
<dbReference type="PROSITE" id="PS01209">
    <property type="entry name" value="LDLRA_1"/>
    <property type="match status" value="1"/>
</dbReference>
<sequence>MPSPFMLLGIVLLTTFASSSSSRSSSISNLSPDDVTEEGSEEIHHFPNILEGEMKLWKEISSEPRKQLRENIYYSSEVYSMSEGELYLGKRQIRKHMEDLIRTKDSPYGKMVEMYGTVETEEGIIMEEEKQNATCNVGQWLCNDTNQCIPYDGVCNDTADCWDKSDETVELCGK</sequence>
<keyword evidence="7" id="KW-1185">Reference proteome</keyword>
<evidence type="ECO:0000313" key="7">
    <source>
        <dbReference type="Proteomes" id="UP001286313"/>
    </source>
</evidence>